<name>A0ABR7FSI7_9FIRM</name>
<dbReference type="InterPro" id="IPR016152">
    <property type="entry name" value="PTrfase/Anion_transptr"/>
</dbReference>
<keyword evidence="2" id="KW-0813">Transport</keyword>
<dbReference type="RefSeq" id="WP_024726449.1">
    <property type="nucleotide sequence ID" value="NZ_JACOOS010000013.1"/>
</dbReference>
<organism evidence="2 3">
    <name type="scientific">Anaerostipes hominis</name>
    <name type="common">ex Liu et al. 2021</name>
    <dbReference type="NCBI Taxonomy" id="2763018"/>
    <lineage>
        <taxon>Bacteria</taxon>
        <taxon>Bacillati</taxon>
        <taxon>Bacillota</taxon>
        <taxon>Clostridia</taxon>
        <taxon>Lachnospirales</taxon>
        <taxon>Lachnospiraceae</taxon>
        <taxon>Anaerostipes</taxon>
    </lineage>
</organism>
<accession>A0ABR7FSI7</accession>
<evidence type="ECO:0000313" key="3">
    <source>
        <dbReference type="Proteomes" id="UP000635828"/>
    </source>
</evidence>
<dbReference type="EMBL" id="JACOOS010000013">
    <property type="protein sequence ID" value="MBC5678177.1"/>
    <property type="molecule type" value="Genomic_DNA"/>
</dbReference>
<dbReference type="PROSITE" id="PS51094">
    <property type="entry name" value="PTS_EIIA_TYPE_2"/>
    <property type="match status" value="1"/>
</dbReference>
<dbReference type="Pfam" id="PF00359">
    <property type="entry name" value="PTS_EIIA_2"/>
    <property type="match status" value="1"/>
</dbReference>
<dbReference type="PANTHER" id="PTHR47738:SF3">
    <property type="entry name" value="PHOSPHOTRANSFERASE SYSTEM MANNITOL_FRUCTOSE-SPECIFIC IIA DOMAIN CONTAINING PROTEIN"/>
    <property type="match status" value="1"/>
</dbReference>
<dbReference type="CDD" id="cd00211">
    <property type="entry name" value="PTS_IIA_fru"/>
    <property type="match status" value="1"/>
</dbReference>
<dbReference type="Proteomes" id="UP000635828">
    <property type="component" value="Unassembled WGS sequence"/>
</dbReference>
<evidence type="ECO:0000313" key="2">
    <source>
        <dbReference type="EMBL" id="MBC5678177.1"/>
    </source>
</evidence>
<dbReference type="PANTHER" id="PTHR47738">
    <property type="entry name" value="PTS SYSTEM FRUCTOSE-LIKE EIIA COMPONENT-RELATED"/>
    <property type="match status" value="1"/>
</dbReference>
<dbReference type="Gene3D" id="3.40.930.10">
    <property type="entry name" value="Mannitol-specific EII, Chain A"/>
    <property type="match status" value="1"/>
</dbReference>
<proteinExistence type="predicted"/>
<comment type="caution">
    <text evidence="2">The sequence shown here is derived from an EMBL/GenBank/DDBJ whole genome shotgun (WGS) entry which is preliminary data.</text>
</comment>
<evidence type="ECO:0000259" key="1">
    <source>
        <dbReference type="PROSITE" id="PS51094"/>
    </source>
</evidence>
<dbReference type="SUPFAM" id="SSF55804">
    <property type="entry name" value="Phoshotransferase/anion transport protein"/>
    <property type="match status" value="1"/>
</dbReference>
<dbReference type="InterPro" id="IPR051541">
    <property type="entry name" value="PTS_SugarTrans_NitroReg"/>
</dbReference>
<gene>
    <name evidence="2" type="ORF">H8S22_11365</name>
</gene>
<protein>
    <submittedName>
        <fullName evidence="2">PTS sugar transporter subunit IIA</fullName>
    </submittedName>
</protein>
<sequence length="154" mass="17134">MKKIIGKADKNYLAVSLSGENDKEILGQMADVMFQEGYVNEGFHNAIIRREENFPTGLPTGEINVAIPHTDPEYVNRPAVCLGILDSPVKFNVMGMENETVLVSVLFMLAIKKKEDQLGLLQKLIATCQDQEMLKVIQSGDKKKIDEVLGELVK</sequence>
<reference evidence="2 3" key="1">
    <citation type="submission" date="2020-08" db="EMBL/GenBank/DDBJ databases">
        <title>Genome public.</title>
        <authorList>
            <person name="Liu C."/>
            <person name="Sun Q."/>
        </authorList>
    </citation>
    <scope>NUCLEOTIDE SEQUENCE [LARGE SCALE GENOMIC DNA]</scope>
    <source>
        <strain evidence="2 3">NSJ-7</strain>
    </source>
</reference>
<keyword evidence="3" id="KW-1185">Reference proteome</keyword>
<dbReference type="InterPro" id="IPR002178">
    <property type="entry name" value="PTS_EIIA_type-2_dom"/>
</dbReference>
<keyword evidence="2" id="KW-0762">Sugar transport</keyword>
<feature type="domain" description="PTS EIIA type-2" evidence="1">
    <location>
        <begin position="6"/>
        <end position="152"/>
    </location>
</feature>